<organism evidence="1">
    <name type="scientific">freshwater metagenome</name>
    <dbReference type="NCBI Taxonomy" id="449393"/>
    <lineage>
        <taxon>unclassified sequences</taxon>
        <taxon>metagenomes</taxon>
        <taxon>ecological metagenomes</taxon>
    </lineage>
</organism>
<dbReference type="EMBL" id="CAFBNR010000013">
    <property type="protein sequence ID" value="CAB4958200.1"/>
    <property type="molecule type" value="Genomic_DNA"/>
</dbReference>
<name>A0A6J7KQM0_9ZZZZ</name>
<gene>
    <name evidence="1" type="ORF">UFOPK3879_00412</name>
</gene>
<accession>A0A6J7KQM0</accession>
<protein>
    <submittedName>
        <fullName evidence="1">Unannotated protein</fullName>
    </submittedName>
</protein>
<proteinExistence type="predicted"/>
<reference evidence="1" key="1">
    <citation type="submission" date="2020-05" db="EMBL/GenBank/DDBJ databases">
        <authorList>
            <person name="Chiriac C."/>
            <person name="Salcher M."/>
            <person name="Ghai R."/>
            <person name="Kavagutti S V."/>
        </authorList>
    </citation>
    <scope>NUCLEOTIDE SEQUENCE</scope>
</reference>
<sequence>MQPNVNNRYSMLVEHIFSNRYKAGLEVVPFSREDLIDAAQLLDIEVPRNLGDVLYSFRFRTTLPEAIISTAPSGYEWVISGTGRGLYAFTLASASRILPNASLLAVKIPDATPQIISRYAASDEQALLARLRYNRLIDIFLSLTAYSLQNHLRTTVSGIGQIEIDELYVGLNHSGAHFIIPVQAKGGTDQIGVVQTQQDLAFCADKFPDLIPRAVSAQFLSHDTIAMFEVVVIENSVKAVSERHFQLVPAEQITEAELAMYRTQAGSAR</sequence>
<evidence type="ECO:0000313" key="1">
    <source>
        <dbReference type="EMBL" id="CAB4958200.1"/>
    </source>
</evidence>
<dbReference type="AlphaFoldDB" id="A0A6J7KQM0"/>